<reference evidence="2 3" key="1">
    <citation type="submission" date="2021-04" db="EMBL/GenBank/DDBJ databases">
        <authorList>
            <person name="Rodrigo-Torres L."/>
            <person name="Arahal R. D."/>
            <person name="Lucena T."/>
        </authorList>
    </citation>
    <scope>NUCLEOTIDE SEQUENCE [LARGE SCALE GENOMIC DNA]</scope>
    <source>
        <strain evidence="2 3">CECT 9623</strain>
    </source>
</reference>
<dbReference type="RefSeq" id="WP_229254577.1">
    <property type="nucleotide sequence ID" value="NZ_CAJRAU010000002.1"/>
</dbReference>
<dbReference type="SUPFAM" id="SSF109854">
    <property type="entry name" value="DinB/YfiT-like putative metalloenzymes"/>
    <property type="match status" value="1"/>
</dbReference>
<dbReference type="Proteomes" id="UP000679725">
    <property type="component" value="Unassembled WGS sequence"/>
</dbReference>
<sequence>MMEKNQINKLVNELITLIEKGNAHVSLWDATAKLPADLRGVVPESLPYSIWQLVEHLRIAQKDILEFSVSSEYKEKEWPKDYWTPAHEQVSDEEWENALNEIRDDQKQFFALLKTETNDLFAAFPWGDGQTLLREALLIADHNSYHTAEIVVIRRLLNAWK</sequence>
<dbReference type="Pfam" id="PF12867">
    <property type="entry name" value="DinB_2"/>
    <property type="match status" value="1"/>
</dbReference>
<evidence type="ECO:0000313" key="2">
    <source>
        <dbReference type="EMBL" id="CAG5068763.1"/>
    </source>
</evidence>
<dbReference type="InterPro" id="IPR034660">
    <property type="entry name" value="DinB/YfiT-like"/>
</dbReference>
<feature type="domain" description="DinB-like" evidence="1">
    <location>
        <begin position="27"/>
        <end position="150"/>
    </location>
</feature>
<organism evidence="2 3">
    <name type="scientific">Dyadobacter linearis</name>
    <dbReference type="NCBI Taxonomy" id="2823330"/>
    <lineage>
        <taxon>Bacteria</taxon>
        <taxon>Pseudomonadati</taxon>
        <taxon>Bacteroidota</taxon>
        <taxon>Cytophagia</taxon>
        <taxon>Cytophagales</taxon>
        <taxon>Spirosomataceae</taxon>
        <taxon>Dyadobacter</taxon>
    </lineage>
</organism>
<comment type="caution">
    <text evidence="2">The sequence shown here is derived from an EMBL/GenBank/DDBJ whole genome shotgun (WGS) entry which is preliminary data.</text>
</comment>
<dbReference type="EMBL" id="CAJRAU010000002">
    <property type="protein sequence ID" value="CAG5068763.1"/>
    <property type="molecule type" value="Genomic_DNA"/>
</dbReference>
<evidence type="ECO:0000259" key="1">
    <source>
        <dbReference type="Pfam" id="PF12867"/>
    </source>
</evidence>
<keyword evidence="3" id="KW-1185">Reference proteome</keyword>
<name>A0ABN7RB97_9BACT</name>
<accession>A0ABN7RB97</accession>
<dbReference type="Gene3D" id="1.20.120.450">
    <property type="entry name" value="dinb family like domain"/>
    <property type="match status" value="1"/>
</dbReference>
<gene>
    <name evidence="2" type="ORF">DYBT9623_01495</name>
</gene>
<evidence type="ECO:0000313" key="3">
    <source>
        <dbReference type="Proteomes" id="UP000679725"/>
    </source>
</evidence>
<protein>
    <recommendedName>
        <fullName evidence="1">DinB-like domain-containing protein</fullName>
    </recommendedName>
</protein>
<proteinExistence type="predicted"/>
<dbReference type="InterPro" id="IPR024775">
    <property type="entry name" value="DinB-like"/>
</dbReference>